<accession>A0ABZ1XBS7</accession>
<organism evidence="1 2">
    <name type="scientific">Streptomyces melanogenes</name>
    <dbReference type="NCBI Taxonomy" id="67326"/>
    <lineage>
        <taxon>Bacteria</taxon>
        <taxon>Bacillati</taxon>
        <taxon>Actinomycetota</taxon>
        <taxon>Actinomycetes</taxon>
        <taxon>Kitasatosporales</taxon>
        <taxon>Streptomycetaceae</taxon>
        <taxon>Streptomyces</taxon>
    </lineage>
</organism>
<proteinExistence type="predicted"/>
<name>A0ABZ1XBS7_9ACTN</name>
<protein>
    <submittedName>
        <fullName evidence="1">Uncharacterized protein</fullName>
    </submittedName>
</protein>
<evidence type="ECO:0000313" key="1">
    <source>
        <dbReference type="EMBL" id="WUT80869.1"/>
    </source>
</evidence>
<dbReference type="EMBL" id="CP109019">
    <property type="protein sequence ID" value="WUT80869.1"/>
    <property type="molecule type" value="Genomic_DNA"/>
</dbReference>
<gene>
    <name evidence="1" type="ORF">OG515_01065</name>
</gene>
<sequence>MASAVVHHHDDGPVAATLESYGLTNRCSQDAYRHRRFTGASERARVVAEVLARGEDPVGKERDHPGIP</sequence>
<dbReference type="Proteomes" id="UP001432060">
    <property type="component" value="Chromosome"/>
</dbReference>
<reference evidence="1" key="1">
    <citation type="submission" date="2022-10" db="EMBL/GenBank/DDBJ databases">
        <title>The complete genomes of actinobacterial strains from the NBC collection.</title>
        <authorList>
            <person name="Joergensen T.S."/>
            <person name="Alvarez Arevalo M."/>
            <person name="Sterndorff E.B."/>
            <person name="Faurdal D."/>
            <person name="Vuksanovic O."/>
            <person name="Mourched A.-S."/>
            <person name="Charusanti P."/>
            <person name="Shaw S."/>
            <person name="Blin K."/>
            <person name="Weber T."/>
        </authorList>
    </citation>
    <scope>NUCLEOTIDE SEQUENCE</scope>
    <source>
        <strain evidence="1">NBC_00668</strain>
    </source>
</reference>
<keyword evidence="2" id="KW-1185">Reference proteome</keyword>
<evidence type="ECO:0000313" key="2">
    <source>
        <dbReference type="Proteomes" id="UP001432060"/>
    </source>
</evidence>
<dbReference type="RefSeq" id="WP_329394794.1">
    <property type="nucleotide sequence ID" value="NZ_CP109019.1"/>
</dbReference>